<organism evidence="4 5">
    <name type="scientific">Bacillus albus</name>
    <dbReference type="NCBI Taxonomy" id="2026189"/>
    <lineage>
        <taxon>Bacteria</taxon>
        <taxon>Bacillati</taxon>
        <taxon>Bacillota</taxon>
        <taxon>Bacilli</taxon>
        <taxon>Bacillales</taxon>
        <taxon>Bacillaceae</taxon>
        <taxon>Bacillus</taxon>
        <taxon>Bacillus cereus group</taxon>
    </lineage>
</organism>
<dbReference type="CDD" id="cd04647">
    <property type="entry name" value="LbH_MAT_like"/>
    <property type="match status" value="1"/>
</dbReference>
<dbReference type="Proteomes" id="UP000181873">
    <property type="component" value="Unassembled WGS sequence"/>
</dbReference>
<dbReference type="InterPro" id="IPR011004">
    <property type="entry name" value="Trimer_LpxA-like_sf"/>
</dbReference>
<keyword evidence="3" id="KW-0012">Acyltransferase</keyword>
<dbReference type="Gene3D" id="2.160.10.10">
    <property type="entry name" value="Hexapeptide repeat proteins"/>
    <property type="match status" value="1"/>
</dbReference>
<dbReference type="InterPro" id="IPR018357">
    <property type="entry name" value="Hexapep_transf_CS"/>
</dbReference>
<dbReference type="RefSeq" id="WP_048527351.1">
    <property type="nucleotide sequence ID" value="NZ_CBCSIO010000002.1"/>
</dbReference>
<proteinExistence type="predicted"/>
<keyword evidence="1 4" id="KW-0808">Transferase</keyword>
<evidence type="ECO:0000313" key="5">
    <source>
        <dbReference type="Proteomes" id="UP000181873"/>
    </source>
</evidence>
<evidence type="ECO:0000256" key="1">
    <source>
        <dbReference type="ARBA" id="ARBA00022679"/>
    </source>
</evidence>
<dbReference type="PANTHER" id="PTHR43300">
    <property type="entry name" value="ACETYLTRANSFERASE"/>
    <property type="match status" value="1"/>
</dbReference>
<evidence type="ECO:0000256" key="2">
    <source>
        <dbReference type="ARBA" id="ARBA00022737"/>
    </source>
</evidence>
<evidence type="ECO:0000256" key="3">
    <source>
        <dbReference type="ARBA" id="ARBA00023315"/>
    </source>
</evidence>
<evidence type="ECO:0000313" key="4">
    <source>
        <dbReference type="EMBL" id="OJD66012.1"/>
    </source>
</evidence>
<gene>
    <name evidence="4" type="ORF">BAU25_09200</name>
</gene>
<dbReference type="PROSITE" id="PS00101">
    <property type="entry name" value="HEXAPEP_TRANSFERASES"/>
    <property type="match status" value="1"/>
</dbReference>
<dbReference type="PANTHER" id="PTHR43300:SF12">
    <property type="entry name" value="CHLORAMPHENICOL ACETYLTRANSFERASE"/>
    <property type="match status" value="1"/>
</dbReference>
<dbReference type="GeneID" id="83635502"/>
<reference evidence="4 5" key="1">
    <citation type="submission" date="2016-06" db="EMBL/GenBank/DDBJ databases">
        <title>First insights into the genetic diversity and population structure of in the Bacillus cereus group bacteria from diverse marine environments.</title>
        <authorList>
            <person name="Liu Y."/>
            <person name="Lai Q."/>
            <person name="Shao Z."/>
        </authorList>
    </citation>
    <scope>NUCLEOTIDE SEQUENCE [LARGE SCALE GENOMIC DNA]</scope>
    <source>
        <strain evidence="4 5">N35-10-2</strain>
    </source>
</reference>
<dbReference type="SUPFAM" id="SSF51161">
    <property type="entry name" value="Trimeric LpxA-like enzymes"/>
    <property type="match status" value="1"/>
</dbReference>
<sequence length="188" mass="20479">MNSFYSQEELKKIGFLSVGKNVLISKKASIYNPGTMSVGNNVRIDDFCILSGKITIGSYSHISAYVALYGGEVGIEMHDFANISAKTIVYAVLDDFSGNALMGPTVPNQYRNVKTGKVILKKHAIIGANSIVFPNVTVGEGAAVGAMSMVKKSLDDWYTYAGIPARKVKSRQKKMLELEIDFLKNINS</sequence>
<dbReference type="GO" id="GO:0016746">
    <property type="term" value="F:acyltransferase activity"/>
    <property type="evidence" value="ECO:0007669"/>
    <property type="project" value="UniProtKB-KW"/>
</dbReference>
<dbReference type="EMBL" id="MAOE01000067">
    <property type="protein sequence ID" value="OJD66012.1"/>
    <property type="molecule type" value="Genomic_DNA"/>
</dbReference>
<protein>
    <submittedName>
        <fullName evidence="4">Galactoside O-acetyltransferase</fullName>
    </submittedName>
</protein>
<name>A0A1J9UR75_9BACI</name>
<dbReference type="InterPro" id="IPR050179">
    <property type="entry name" value="Trans_hexapeptide_repeat"/>
</dbReference>
<accession>A0A1J9UR75</accession>
<dbReference type="AlphaFoldDB" id="A0A1J9UR75"/>
<comment type="caution">
    <text evidence="4">The sequence shown here is derived from an EMBL/GenBank/DDBJ whole genome shotgun (WGS) entry which is preliminary data.</text>
</comment>
<keyword evidence="2" id="KW-0677">Repeat</keyword>